<dbReference type="Proteomes" id="UP000218677">
    <property type="component" value="Unassembled WGS sequence"/>
</dbReference>
<feature type="region of interest" description="Disordered" evidence="1">
    <location>
        <begin position="34"/>
        <end position="53"/>
    </location>
</feature>
<sequence>MPKDLSSERIGILNAARLLGVSVSELKEALRLGKDLRGNTPPQPMVQGSGSSGTQMLFRFGDVMAVAEKIGKG</sequence>
<dbReference type="OrthoDB" id="6169307at2"/>
<dbReference type="RefSeq" id="WP_096654274.1">
    <property type="nucleotide sequence ID" value="NZ_NWUX01000024.1"/>
</dbReference>
<keyword evidence="3" id="KW-1185">Reference proteome</keyword>
<dbReference type="AlphaFoldDB" id="A0A2A4HI14"/>
<protein>
    <recommendedName>
        <fullName evidence="4">DNA-binding protein</fullName>
    </recommendedName>
</protein>
<gene>
    <name evidence="2" type="ORF">CPA45_18995</name>
</gene>
<name>A0A2A4HI14_9GAMM</name>
<comment type="caution">
    <text evidence="2">The sequence shown here is derived from an EMBL/GenBank/DDBJ whole genome shotgun (WGS) entry which is preliminary data.</text>
</comment>
<evidence type="ECO:0008006" key="4">
    <source>
        <dbReference type="Google" id="ProtNLM"/>
    </source>
</evidence>
<evidence type="ECO:0000256" key="1">
    <source>
        <dbReference type="SAM" id="MobiDB-lite"/>
    </source>
</evidence>
<reference evidence="3" key="1">
    <citation type="submission" date="2017-09" db="EMBL/GenBank/DDBJ databases">
        <authorList>
            <person name="Cho G.-S."/>
            <person name="Oguntoyinbo F.A."/>
            <person name="Cnockaert M."/>
            <person name="Kabisch J."/>
            <person name="Neve H."/>
            <person name="Bockelmann W."/>
            <person name="Wenning M."/>
            <person name="Franz C.M."/>
            <person name="Vandamme P."/>
        </authorList>
    </citation>
    <scope>NUCLEOTIDE SEQUENCE [LARGE SCALE GENOMIC DNA]</scope>
    <source>
        <strain evidence="3">MBT G8648</strain>
    </source>
</reference>
<organism evidence="2 3">
    <name type="scientific">Vreelandella nigrificans</name>
    <dbReference type="NCBI Taxonomy" id="2042704"/>
    <lineage>
        <taxon>Bacteria</taxon>
        <taxon>Pseudomonadati</taxon>
        <taxon>Pseudomonadota</taxon>
        <taxon>Gammaproteobacteria</taxon>
        <taxon>Oceanospirillales</taxon>
        <taxon>Halomonadaceae</taxon>
        <taxon>Vreelandella</taxon>
    </lineage>
</organism>
<proteinExistence type="predicted"/>
<evidence type="ECO:0000313" key="2">
    <source>
        <dbReference type="EMBL" id="PCF94067.1"/>
    </source>
</evidence>
<dbReference type="EMBL" id="NWUX01000024">
    <property type="protein sequence ID" value="PCF94067.1"/>
    <property type="molecule type" value="Genomic_DNA"/>
</dbReference>
<evidence type="ECO:0000313" key="3">
    <source>
        <dbReference type="Proteomes" id="UP000218677"/>
    </source>
</evidence>
<accession>A0A2A4HI14</accession>